<dbReference type="GO" id="GO:0000155">
    <property type="term" value="F:phosphorelay sensor kinase activity"/>
    <property type="evidence" value="ECO:0007669"/>
    <property type="project" value="InterPro"/>
</dbReference>
<dbReference type="PROSITE" id="PS50885">
    <property type="entry name" value="HAMP"/>
    <property type="match status" value="1"/>
</dbReference>
<dbReference type="EMBL" id="FOYP01000001">
    <property type="protein sequence ID" value="SFR32003.1"/>
    <property type="molecule type" value="Genomic_DNA"/>
</dbReference>
<dbReference type="Gene3D" id="6.10.340.10">
    <property type="match status" value="1"/>
</dbReference>
<keyword evidence="8 13" id="KW-0418">Kinase</keyword>
<dbReference type="AlphaFoldDB" id="A0A1I6FPX6"/>
<accession>A0A1I6FPX6</accession>
<evidence type="ECO:0000313" key="13">
    <source>
        <dbReference type="EMBL" id="SFR32003.1"/>
    </source>
</evidence>
<proteinExistence type="predicted"/>
<evidence type="ECO:0000256" key="6">
    <source>
        <dbReference type="ARBA" id="ARBA00022679"/>
    </source>
</evidence>
<keyword evidence="10" id="KW-0812">Transmembrane</keyword>
<comment type="subcellular location">
    <subcellularLocation>
        <location evidence="2">Cell membrane</location>
        <topology evidence="2">Multi-pass membrane protein</topology>
    </subcellularLocation>
</comment>
<evidence type="ECO:0000256" key="5">
    <source>
        <dbReference type="ARBA" id="ARBA00022553"/>
    </source>
</evidence>
<dbReference type="InterPro" id="IPR003594">
    <property type="entry name" value="HATPase_dom"/>
</dbReference>
<dbReference type="InterPro" id="IPR003660">
    <property type="entry name" value="HAMP_dom"/>
</dbReference>
<sequence>MPRRVISKWRPPLGLVLGGTLAAVFFLPLIGIGYFRVAGGVLGWAETAWMIGWMAFVATAVLGFLLWRLVLRPLRTLTQYAQAEGAAEVPVHFGTPEFSKLGQSVIAMTETLQGREAVLRSYADHVTHELKSPLSAIRGAAELLASDQLSAADRAKLVGNVSLAAARIQDLLDDQQEFVRAHDQTGAGVSQLSELVAKWPCVLVAQDGQVPLSANVGEVVMTHLIGNALQHGATRVTVALSGDCLLVSDDGPGISEGNRSRIFDPFFTTNRDKGGTGMGLAIVRRILHAHGADIRLRDGAGAVFEISF</sequence>
<keyword evidence="9" id="KW-0067">ATP-binding</keyword>
<dbReference type="OrthoDB" id="9815202at2"/>
<organism evidence="13 14">
    <name type="scientific">Yoonia tamlensis</name>
    <dbReference type="NCBI Taxonomy" id="390270"/>
    <lineage>
        <taxon>Bacteria</taxon>
        <taxon>Pseudomonadati</taxon>
        <taxon>Pseudomonadota</taxon>
        <taxon>Alphaproteobacteria</taxon>
        <taxon>Rhodobacterales</taxon>
        <taxon>Paracoccaceae</taxon>
        <taxon>Yoonia</taxon>
    </lineage>
</organism>
<keyword evidence="10" id="KW-1133">Transmembrane helix</keyword>
<evidence type="ECO:0000256" key="9">
    <source>
        <dbReference type="ARBA" id="ARBA00022840"/>
    </source>
</evidence>
<dbReference type="RefSeq" id="WP_090195343.1">
    <property type="nucleotide sequence ID" value="NZ_FOYP01000001.1"/>
</dbReference>
<dbReference type="Gene3D" id="3.30.565.10">
    <property type="entry name" value="Histidine kinase-like ATPase, C-terminal domain"/>
    <property type="match status" value="1"/>
</dbReference>
<feature type="transmembrane region" description="Helical" evidence="10">
    <location>
        <begin position="12"/>
        <end position="35"/>
    </location>
</feature>
<dbReference type="PANTHER" id="PTHR44936">
    <property type="entry name" value="SENSOR PROTEIN CREC"/>
    <property type="match status" value="1"/>
</dbReference>
<evidence type="ECO:0000256" key="8">
    <source>
        <dbReference type="ARBA" id="ARBA00022777"/>
    </source>
</evidence>
<keyword evidence="7" id="KW-0547">Nucleotide-binding</keyword>
<keyword evidence="5" id="KW-0597">Phosphoprotein</keyword>
<dbReference type="CDD" id="cd00082">
    <property type="entry name" value="HisKA"/>
    <property type="match status" value="1"/>
</dbReference>
<feature type="transmembrane region" description="Helical" evidence="10">
    <location>
        <begin position="47"/>
        <end position="67"/>
    </location>
</feature>
<evidence type="ECO:0000256" key="1">
    <source>
        <dbReference type="ARBA" id="ARBA00000085"/>
    </source>
</evidence>
<evidence type="ECO:0000256" key="4">
    <source>
        <dbReference type="ARBA" id="ARBA00022475"/>
    </source>
</evidence>
<dbReference type="SMART" id="SM00387">
    <property type="entry name" value="HATPase_c"/>
    <property type="match status" value="1"/>
</dbReference>
<keyword evidence="14" id="KW-1185">Reference proteome</keyword>
<dbReference type="SUPFAM" id="SSF55874">
    <property type="entry name" value="ATPase domain of HSP90 chaperone/DNA topoisomerase II/histidine kinase"/>
    <property type="match status" value="1"/>
</dbReference>
<evidence type="ECO:0000256" key="3">
    <source>
        <dbReference type="ARBA" id="ARBA00012438"/>
    </source>
</evidence>
<evidence type="ECO:0000256" key="7">
    <source>
        <dbReference type="ARBA" id="ARBA00022741"/>
    </source>
</evidence>
<evidence type="ECO:0000259" key="11">
    <source>
        <dbReference type="PROSITE" id="PS50109"/>
    </source>
</evidence>
<keyword evidence="10" id="KW-0472">Membrane</keyword>
<dbReference type="InterPro" id="IPR004358">
    <property type="entry name" value="Sig_transdc_His_kin-like_C"/>
</dbReference>
<dbReference type="InterPro" id="IPR050980">
    <property type="entry name" value="2C_sensor_his_kinase"/>
</dbReference>
<comment type="catalytic activity">
    <reaction evidence="1">
        <text>ATP + protein L-histidine = ADP + protein N-phospho-L-histidine.</text>
        <dbReference type="EC" id="2.7.13.3"/>
    </reaction>
</comment>
<dbReference type="PROSITE" id="PS50109">
    <property type="entry name" value="HIS_KIN"/>
    <property type="match status" value="1"/>
</dbReference>
<dbReference type="InterPro" id="IPR003661">
    <property type="entry name" value="HisK_dim/P_dom"/>
</dbReference>
<dbReference type="GO" id="GO:0005524">
    <property type="term" value="F:ATP binding"/>
    <property type="evidence" value="ECO:0007669"/>
    <property type="project" value="UniProtKB-KW"/>
</dbReference>
<dbReference type="Pfam" id="PF02518">
    <property type="entry name" value="HATPase_c"/>
    <property type="match status" value="1"/>
</dbReference>
<protein>
    <recommendedName>
        <fullName evidence="3">histidine kinase</fullName>
        <ecNumber evidence="3">2.7.13.3</ecNumber>
    </recommendedName>
</protein>
<dbReference type="Pfam" id="PF00512">
    <property type="entry name" value="HisKA"/>
    <property type="match status" value="1"/>
</dbReference>
<evidence type="ECO:0000259" key="12">
    <source>
        <dbReference type="PROSITE" id="PS50885"/>
    </source>
</evidence>
<dbReference type="PRINTS" id="PR00344">
    <property type="entry name" value="BCTRLSENSOR"/>
</dbReference>
<dbReference type="PANTHER" id="PTHR44936:SF10">
    <property type="entry name" value="SENSOR PROTEIN RSTB"/>
    <property type="match status" value="1"/>
</dbReference>
<dbReference type="GO" id="GO:0005886">
    <property type="term" value="C:plasma membrane"/>
    <property type="evidence" value="ECO:0007669"/>
    <property type="project" value="UniProtKB-SubCell"/>
</dbReference>
<evidence type="ECO:0000313" key="14">
    <source>
        <dbReference type="Proteomes" id="UP000199478"/>
    </source>
</evidence>
<evidence type="ECO:0000256" key="10">
    <source>
        <dbReference type="SAM" id="Phobius"/>
    </source>
</evidence>
<dbReference type="SMART" id="SM00388">
    <property type="entry name" value="HisKA"/>
    <property type="match status" value="1"/>
</dbReference>
<dbReference type="Gene3D" id="1.10.287.130">
    <property type="match status" value="1"/>
</dbReference>
<dbReference type="Proteomes" id="UP000199478">
    <property type="component" value="Unassembled WGS sequence"/>
</dbReference>
<name>A0A1I6FPX6_9RHOB</name>
<evidence type="ECO:0000256" key="2">
    <source>
        <dbReference type="ARBA" id="ARBA00004651"/>
    </source>
</evidence>
<feature type="domain" description="HAMP" evidence="12">
    <location>
        <begin position="68"/>
        <end position="117"/>
    </location>
</feature>
<keyword evidence="6" id="KW-0808">Transferase</keyword>
<dbReference type="InterPro" id="IPR036890">
    <property type="entry name" value="HATPase_C_sf"/>
</dbReference>
<dbReference type="InterPro" id="IPR036097">
    <property type="entry name" value="HisK_dim/P_sf"/>
</dbReference>
<dbReference type="STRING" id="390270.SAMN04488005_0227"/>
<keyword evidence="4" id="KW-1003">Cell membrane</keyword>
<dbReference type="SUPFAM" id="SSF47384">
    <property type="entry name" value="Homodimeric domain of signal transducing histidine kinase"/>
    <property type="match status" value="1"/>
</dbReference>
<gene>
    <name evidence="13" type="ORF">SAMN04488005_0227</name>
</gene>
<feature type="domain" description="Histidine kinase" evidence="11">
    <location>
        <begin position="125"/>
        <end position="308"/>
    </location>
</feature>
<dbReference type="EC" id="2.7.13.3" evidence="3"/>
<reference evidence="14" key="1">
    <citation type="submission" date="2016-10" db="EMBL/GenBank/DDBJ databases">
        <authorList>
            <person name="Varghese N."/>
            <person name="Submissions S."/>
        </authorList>
    </citation>
    <scope>NUCLEOTIDE SEQUENCE [LARGE SCALE GENOMIC DNA]</scope>
    <source>
        <strain evidence="14">DSM 26879</strain>
    </source>
</reference>
<dbReference type="InterPro" id="IPR005467">
    <property type="entry name" value="His_kinase_dom"/>
</dbReference>